<dbReference type="OrthoDB" id="4332983at2"/>
<feature type="compositionally biased region" description="Low complexity" evidence="1">
    <location>
        <begin position="114"/>
        <end position="131"/>
    </location>
</feature>
<feature type="region of interest" description="Disordered" evidence="1">
    <location>
        <begin position="1"/>
        <end position="23"/>
    </location>
</feature>
<feature type="region of interest" description="Disordered" evidence="1">
    <location>
        <begin position="114"/>
        <end position="337"/>
    </location>
</feature>
<evidence type="ECO:0000256" key="1">
    <source>
        <dbReference type="SAM" id="MobiDB-lite"/>
    </source>
</evidence>
<feature type="compositionally biased region" description="Pro residues" evidence="1">
    <location>
        <begin position="287"/>
        <end position="314"/>
    </location>
</feature>
<reference evidence="2 3" key="1">
    <citation type="submission" date="2015-10" db="EMBL/GenBank/DDBJ databases">
        <title>Draft genome sequence of Streptomyces sp. RV15, isolated from a marine sponge.</title>
        <authorList>
            <person name="Ruckert C."/>
            <person name="Abdelmohsen U.R."/>
            <person name="Winkler A."/>
            <person name="Hentschel U."/>
            <person name="Kalinowski J."/>
            <person name="Kampfer P."/>
            <person name="Glaeser S."/>
        </authorList>
    </citation>
    <scope>NUCLEOTIDE SEQUENCE [LARGE SCALE GENOMIC DNA]</scope>
    <source>
        <strain evidence="2 3">RV15</strain>
    </source>
</reference>
<gene>
    <name evidence="2" type="ORF">AQJ91_11285</name>
</gene>
<accession>A0A101V236</accession>
<feature type="compositionally biased region" description="Basic and acidic residues" evidence="1">
    <location>
        <begin position="251"/>
        <end position="260"/>
    </location>
</feature>
<proteinExistence type="predicted"/>
<evidence type="ECO:0000313" key="3">
    <source>
        <dbReference type="Proteomes" id="UP000053260"/>
    </source>
</evidence>
<protein>
    <submittedName>
        <fullName evidence="2">Uncharacterized protein</fullName>
    </submittedName>
</protein>
<keyword evidence="3" id="KW-1185">Reference proteome</keyword>
<dbReference type="STRING" id="909626.AQJ91_11285"/>
<organism evidence="2 3">
    <name type="scientific">Streptomyces dysideae</name>
    <dbReference type="NCBI Taxonomy" id="909626"/>
    <lineage>
        <taxon>Bacteria</taxon>
        <taxon>Bacillati</taxon>
        <taxon>Actinomycetota</taxon>
        <taxon>Actinomycetes</taxon>
        <taxon>Kitasatosporales</taxon>
        <taxon>Streptomycetaceae</taxon>
        <taxon>Streptomyces</taxon>
    </lineage>
</organism>
<feature type="compositionally biased region" description="Basic residues" evidence="1">
    <location>
        <begin position="1"/>
        <end position="11"/>
    </location>
</feature>
<feature type="compositionally biased region" description="Pro residues" evidence="1">
    <location>
        <begin position="208"/>
        <end position="218"/>
    </location>
</feature>
<dbReference type="AlphaFoldDB" id="A0A101V236"/>
<dbReference type="RefSeq" id="WP_067019129.1">
    <property type="nucleotide sequence ID" value="NZ_KQ949079.1"/>
</dbReference>
<comment type="caution">
    <text evidence="2">The sequence shown here is derived from an EMBL/GenBank/DDBJ whole genome shotgun (WGS) entry which is preliminary data.</text>
</comment>
<dbReference type="EMBL" id="LMXB01000027">
    <property type="protein sequence ID" value="KUO21038.1"/>
    <property type="molecule type" value="Genomic_DNA"/>
</dbReference>
<evidence type="ECO:0000313" key="2">
    <source>
        <dbReference type="EMBL" id="KUO21038.1"/>
    </source>
</evidence>
<name>A0A101V236_9ACTN</name>
<dbReference type="Proteomes" id="UP000053260">
    <property type="component" value="Unassembled WGS sequence"/>
</dbReference>
<sequence>MSRLSRAKKREQRAQLRAAGPAAPATAPIDVRVPVAGPGAGGASIGGVPVAAAPGEEIQHAVLSHLHRIVLATGHPVQAIVHDERIGYVVPLRVETDGSSHFTAEPVRMGAAAVAGPGAPGAGAEASPGAPQNAVWPPAEPRPPQNAERPSVDSRLSQGAARPPAEPHPPQNAVRPPTEPQPPQSTAQPPAEPQPPRRDKPTQLLRPANPPARDPAPTFPLRAVPEPVQDAVPGTVSPPLGEFGPPPPMDARPDLTDVRQPDQSPEPTAPVPDYANPTPIPDYANPTPTPLPIPTLSPSQPPPPASTQPPPPNPSLDLASTSHPDPDPKPTPPRGFDAVAEAVLGDAPPVTADASPLTEPMARISEAVKEGRTEAAAELAEGTVVEASVAFGAEHADVLRLRELTAYIAYLAGDPVRAFGLSLGVAQAHHRTRDAEAAYSSVQSAATAWRAVRDPEQGLRLGRDLIGLWAELADGDGPAAEDVEQLESARVRMDRLAARAAKSAGPPTS</sequence>